<dbReference type="InterPro" id="IPR027417">
    <property type="entry name" value="P-loop_NTPase"/>
</dbReference>
<dbReference type="AlphaFoldDB" id="A0A7Z0I2M3"/>
<dbReference type="Gene3D" id="3.40.50.300">
    <property type="entry name" value="P-loop containing nucleotide triphosphate hydrolases"/>
    <property type="match status" value="1"/>
</dbReference>
<reference evidence="2 3" key="1">
    <citation type="journal article" date="2000" name="Arch. Microbiol.">
        <title>Rhodobaca bogoriensis gen. nov. and sp. nov., an alkaliphilic purple nonsulfur bacterium from African Rift Valley soda lakes.</title>
        <authorList>
            <person name="Milford A.D."/>
            <person name="Achenbach L.A."/>
            <person name="Jung D.O."/>
            <person name="Madigan M.T."/>
        </authorList>
    </citation>
    <scope>NUCLEOTIDE SEQUENCE [LARGE SCALE GENOMIC DNA]</scope>
    <source>
        <strain evidence="2 3">2376</strain>
    </source>
</reference>
<gene>
    <name evidence="2" type="ORF">HUK65_17695</name>
</gene>
<organism evidence="2 3">
    <name type="scientific">Rhabdonatronobacter sediminivivens</name>
    <dbReference type="NCBI Taxonomy" id="2743469"/>
    <lineage>
        <taxon>Bacteria</taxon>
        <taxon>Pseudomonadati</taxon>
        <taxon>Pseudomonadota</taxon>
        <taxon>Alphaproteobacteria</taxon>
        <taxon>Rhodobacterales</taxon>
        <taxon>Paracoccaceae</taxon>
        <taxon>Rhabdonatronobacter</taxon>
    </lineage>
</organism>
<accession>A0A7Z0I2M3</accession>
<feature type="domain" description="G" evidence="1">
    <location>
        <begin position="12"/>
        <end position="116"/>
    </location>
</feature>
<dbReference type="EMBL" id="JACBXS010000078">
    <property type="protein sequence ID" value="NYS26803.1"/>
    <property type="molecule type" value="Genomic_DNA"/>
</dbReference>
<name>A0A7Z0I2M3_9RHOB</name>
<dbReference type="SUPFAM" id="SSF52540">
    <property type="entry name" value="P-loop containing nucleoside triphosphate hydrolases"/>
    <property type="match status" value="1"/>
</dbReference>
<protein>
    <submittedName>
        <fullName evidence="2">50S ribosome-binding GTPase</fullName>
    </submittedName>
</protein>
<keyword evidence="3" id="KW-1185">Reference proteome</keyword>
<dbReference type="InterPro" id="IPR006073">
    <property type="entry name" value="GTP-bd"/>
</dbReference>
<evidence type="ECO:0000313" key="3">
    <source>
        <dbReference type="Proteomes" id="UP000529417"/>
    </source>
</evidence>
<dbReference type="Proteomes" id="UP000529417">
    <property type="component" value="Unassembled WGS sequence"/>
</dbReference>
<dbReference type="GO" id="GO:0005525">
    <property type="term" value="F:GTP binding"/>
    <property type="evidence" value="ECO:0007669"/>
    <property type="project" value="InterPro"/>
</dbReference>
<dbReference type="CDD" id="cd00882">
    <property type="entry name" value="Ras_like_GTPase"/>
    <property type="match status" value="1"/>
</dbReference>
<evidence type="ECO:0000313" key="2">
    <source>
        <dbReference type="EMBL" id="NYS26803.1"/>
    </source>
</evidence>
<comment type="caution">
    <text evidence="2">The sequence shown here is derived from an EMBL/GenBank/DDBJ whole genome shotgun (WGS) entry which is preliminary data.</text>
</comment>
<evidence type="ECO:0000259" key="1">
    <source>
        <dbReference type="Pfam" id="PF01926"/>
    </source>
</evidence>
<dbReference type="Pfam" id="PF01926">
    <property type="entry name" value="MMR_HSR1"/>
    <property type="match status" value="1"/>
</dbReference>
<proteinExistence type="predicted"/>
<sequence>MPSKPPRPVLWLLGKTGAGKSSLVQALTGQAEIGSGFAPCTRTAQAFDFPADHPVMRFLDTRGLGEVGYDPGEDLRTAEAGSHAVIAVARLDDPVQGPLADVLAELRRRRPKLPILLVHTGADLLGDTGKCDRARAATSERLERAAGGGLPAVTMALPPGQQAEGLDDLRAALAQMVPDLALMMMEERAADAETASFASHRALVLWYAGAAGATDAAPLIGTVSVPALQGAMLHALAARYGLKWTAARAGGFATALGSGIALRLALGHGLRQGAKLVPVVGQTLGAAAAAATSFAATYALGRAAALWLYRSRHGTPPDSDELRAVFTRALQRARDVSG</sequence>